<evidence type="ECO:0000256" key="2">
    <source>
        <dbReference type="ARBA" id="ARBA00001946"/>
    </source>
</evidence>
<dbReference type="GO" id="GO:0046872">
    <property type="term" value="F:metal ion binding"/>
    <property type="evidence" value="ECO:0007669"/>
    <property type="project" value="UniProtKB-KW"/>
</dbReference>
<evidence type="ECO:0000256" key="5">
    <source>
        <dbReference type="ARBA" id="ARBA00022801"/>
    </source>
</evidence>
<reference evidence="11 12" key="1">
    <citation type="submission" date="2018-11" db="EMBL/GenBank/DDBJ databases">
        <title>Sequencing the genomes of 1000 actinobacteria strains.</title>
        <authorList>
            <person name="Klenk H.-P."/>
        </authorList>
    </citation>
    <scope>NUCLEOTIDE SEQUENCE [LARGE SCALE GENOMIC DNA]</scope>
    <source>
        <strain evidence="11 12">DSM 14012</strain>
    </source>
</reference>
<dbReference type="Pfam" id="PF00459">
    <property type="entry name" value="Inositol_P"/>
    <property type="match status" value="1"/>
</dbReference>
<evidence type="ECO:0000313" key="11">
    <source>
        <dbReference type="EMBL" id="ROR82904.1"/>
    </source>
</evidence>
<protein>
    <recommendedName>
        <fullName evidence="10">Inositol-1-monophosphatase</fullName>
        <ecNumber evidence="10">3.1.3.25</ecNumber>
    </recommendedName>
</protein>
<dbReference type="GO" id="GO:0006020">
    <property type="term" value="P:inositol metabolic process"/>
    <property type="evidence" value="ECO:0007669"/>
    <property type="project" value="TreeGrafter"/>
</dbReference>
<feature type="binding site" evidence="9">
    <location>
        <position position="91"/>
    </location>
    <ligand>
        <name>Mg(2+)</name>
        <dbReference type="ChEBI" id="CHEBI:18420"/>
        <label>1</label>
        <note>catalytic</note>
    </ligand>
</feature>
<dbReference type="GO" id="GO:0007165">
    <property type="term" value="P:signal transduction"/>
    <property type="evidence" value="ECO:0007669"/>
    <property type="project" value="TreeGrafter"/>
</dbReference>
<evidence type="ECO:0000313" key="12">
    <source>
        <dbReference type="Proteomes" id="UP000266915"/>
    </source>
</evidence>
<comment type="caution">
    <text evidence="11">The sequence shown here is derived from an EMBL/GenBank/DDBJ whole genome shotgun (WGS) entry which is preliminary data.</text>
</comment>
<evidence type="ECO:0000256" key="7">
    <source>
        <dbReference type="ARBA" id="ARBA00049158"/>
    </source>
</evidence>
<gene>
    <name evidence="11" type="ORF">EDD42_3004</name>
</gene>
<dbReference type="PANTHER" id="PTHR20854:SF4">
    <property type="entry name" value="INOSITOL-1-MONOPHOSPHATASE-RELATED"/>
    <property type="match status" value="1"/>
</dbReference>
<dbReference type="PRINTS" id="PR00377">
    <property type="entry name" value="IMPHPHTASES"/>
</dbReference>
<feature type="binding site" evidence="9">
    <location>
        <position position="70"/>
    </location>
    <ligand>
        <name>Mg(2+)</name>
        <dbReference type="ChEBI" id="CHEBI:18420"/>
        <label>1</label>
        <note>catalytic</note>
    </ligand>
</feature>
<feature type="binding site" evidence="9">
    <location>
        <position position="89"/>
    </location>
    <ligand>
        <name>Mg(2+)</name>
        <dbReference type="ChEBI" id="CHEBI:18420"/>
        <label>1</label>
        <note>catalytic</note>
    </ligand>
</feature>
<evidence type="ECO:0000256" key="6">
    <source>
        <dbReference type="ARBA" id="ARBA00022842"/>
    </source>
</evidence>
<dbReference type="PROSITE" id="PS00629">
    <property type="entry name" value="IMP_1"/>
    <property type="match status" value="1"/>
</dbReference>
<comment type="pathway">
    <text evidence="3">Amino-acid biosynthesis; L-histidine biosynthesis; L-histidine from 5-phospho-alpha-D-ribose 1-diphosphate: step 8/9.</text>
</comment>
<evidence type="ECO:0000256" key="9">
    <source>
        <dbReference type="PIRSR" id="PIRSR600760-2"/>
    </source>
</evidence>
<dbReference type="Gene3D" id="3.30.540.10">
    <property type="entry name" value="Fructose-1,6-Bisphosphatase, subunit A, domain 1"/>
    <property type="match status" value="1"/>
</dbReference>
<comment type="catalytic activity">
    <reaction evidence="7">
        <text>L-histidinol phosphate + H2O = L-histidinol + phosphate</text>
        <dbReference type="Rhea" id="RHEA:14465"/>
        <dbReference type="ChEBI" id="CHEBI:15377"/>
        <dbReference type="ChEBI" id="CHEBI:43474"/>
        <dbReference type="ChEBI" id="CHEBI:57699"/>
        <dbReference type="ChEBI" id="CHEBI:57980"/>
        <dbReference type="EC" id="3.1.3.15"/>
    </reaction>
</comment>
<evidence type="ECO:0000256" key="8">
    <source>
        <dbReference type="ARBA" id="ARBA00053547"/>
    </source>
</evidence>
<evidence type="ECO:0000256" key="3">
    <source>
        <dbReference type="ARBA" id="ARBA00004970"/>
    </source>
</evidence>
<evidence type="ECO:0000256" key="1">
    <source>
        <dbReference type="ARBA" id="ARBA00001033"/>
    </source>
</evidence>
<keyword evidence="5 10" id="KW-0378">Hydrolase</keyword>
<evidence type="ECO:0000256" key="10">
    <source>
        <dbReference type="RuleBase" id="RU364068"/>
    </source>
</evidence>
<dbReference type="PANTHER" id="PTHR20854">
    <property type="entry name" value="INOSITOL MONOPHOSPHATASE"/>
    <property type="match status" value="1"/>
</dbReference>
<feature type="binding site" evidence="9">
    <location>
        <position position="222"/>
    </location>
    <ligand>
        <name>Mg(2+)</name>
        <dbReference type="ChEBI" id="CHEBI:18420"/>
        <label>1</label>
        <note>catalytic</note>
    </ligand>
</feature>
<evidence type="ECO:0000256" key="4">
    <source>
        <dbReference type="ARBA" id="ARBA00022723"/>
    </source>
</evidence>
<dbReference type="Gene3D" id="3.40.190.80">
    <property type="match status" value="1"/>
</dbReference>
<feature type="binding site" evidence="9">
    <location>
        <position position="92"/>
    </location>
    <ligand>
        <name>Mg(2+)</name>
        <dbReference type="ChEBI" id="CHEBI:18420"/>
        <label>1</label>
        <note>catalytic</note>
    </ligand>
</feature>
<accession>A0A3N2C6I8</accession>
<proteinExistence type="inferred from homology"/>
<comment type="catalytic activity">
    <reaction evidence="1 10">
        <text>a myo-inositol phosphate + H2O = myo-inositol + phosphate</text>
        <dbReference type="Rhea" id="RHEA:24056"/>
        <dbReference type="ChEBI" id="CHEBI:15377"/>
        <dbReference type="ChEBI" id="CHEBI:17268"/>
        <dbReference type="ChEBI" id="CHEBI:43474"/>
        <dbReference type="ChEBI" id="CHEBI:84139"/>
        <dbReference type="EC" id="3.1.3.25"/>
    </reaction>
</comment>
<comment type="cofactor">
    <cofactor evidence="2 9 10">
        <name>Mg(2+)</name>
        <dbReference type="ChEBI" id="CHEBI:18420"/>
    </cofactor>
</comment>
<comment type="similarity">
    <text evidence="10">Belongs to the inositol monophosphatase superfamily.</text>
</comment>
<keyword evidence="12" id="KW-1185">Reference proteome</keyword>
<sequence length="275" mass="28639">MTGHEELLQIATDIAAEAGELILRRRREGVEIAASKSSVEDVVTRADRESEQFIRDRLIAARPDDGFLGEETGTEGGATGTSGLTWVVDPIDGTVNYLYDIPAYAVSIGVVEGEPDPATWTALAGAVVNPVLGEHYTASRGGGARLNGRALEVNRGVAPNVALLGTGFSYTASRRMEQAAVLGALLGTFRDVRRIGSAALDLCSVASGRLDAYYESGLKPWDQVAGALIAAEAGATVAGFDGAPATTQLIMAADAPLLAVLERLLIEQGFATPIG</sequence>
<dbReference type="GO" id="GO:0008934">
    <property type="term" value="F:inositol monophosphate 1-phosphatase activity"/>
    <property type="evidence" value="ECO:0007669"/>
    <property type="project" value="InterPro"/>
</dbReference>
<dbReference type="InterPro" id="IPR033942">
    <property type="entry name" value="IMPase"/>
</dbReference>
<name>A0A3N2C6I8_9MICO</name>
<dbReference type="CDD" id="cd01639">
    <property type="entry name" value="IMPase"/>
    <property type="match status" value="1"/>
</dbReference>
<dbReference type="FunFam" id="3.30.540.10:FF:000003">
    <property type="entry name" value="Inositol-1-monophosphatase"/>
    <property type="match status" value="1"/>
</dbReference>
<dbReference type="GO" id="GO:0004401">
    <property type="term" value="F:histidinol-phosphatase activity"/>
    <property type="evidence" value="ECO:0007669"/>
    <property type="project" value="UniProtKB-EC"/>
</dbReference>
<dbReference type="EC" id="3.1.3.25" evidence="10"/>
<organism evidence="11 12">
    <name type="scientific">Plantibacter flavus</name>
    <dbReference type="NCBI Taxonomy" id="150123"/>
    <lineage>
        <taxon>Bacteria</taxon>
        <taxon>Bacillati</taxon>
        <taxon>Actinomycetota</taxon>
        <taxon>Actinomycetes</taxon>
        <taxon>Micrococcales</taxon>
        <taxon>Microbacteriaceae</taxon>
        <taxon>Plantibacter</taxon>
    </lineage>
</organism>
<dbReference type="InterPro" id="IPR000760">
    <property type="entry name" value="Inositol_monophosphatase-like"/>
</dbReference>
<dbReference type="Proteomes" id="UP000266915">
    <property type="component" value="Unassembled WGS sequence"/>
</dbReference>
<dbReference type="EMBL" id="RKHL01000001">
    <property type="protein sequence ID" value="ROR82904.1"/>
    <property type="molecule type" value="Genomic_DNA"/>
</dbReference>
<dbReference type="RefSeq" id="WP_085512866.1">
    <property type="nucleotide sequence ID" value="NZ_FXAP01000004.1"/>
</dbReference>
<dbReference type="AlphaFoldDB" id="A0A3N2C6I8"/>
<dbReference type="InterPro" id="IPR020583">
    <property type="entry name" value="Inositol_monoP_metal-BS"/>
</dbReference>
<dbReference type="SUPFAM" id="SSF56655">
    <property type="entry name" value="Carbohydrate phosphatase"/>
    <property type="match status" value="1"/>
</dbReference>
<comment type="function">
    <text evidence="8">Catalyzes the dephosphorylation of histidinol-phosphate to histidinol, the direct precursor of histidine.</text>
</comment>
<keyword evidence="6 9" id="KW-0460">Magnesium</keyword>
<keyword evidence="4 9" id="KW-0479">Metal-binding</keyword>